<organism evidence="4 5">
    <name type="scientific">Thermocoleostomius sinensis A174</name>
    <dbReference type="NCBI Taxonomy" id="2016057"/>
    <lineage>
        <taxon>Bacteria</taxon>
        <taxon>Bacillati</taxon>
        <taxon>Cyanobacteriota</taxon>
        <taxon>Cyanophyceae</taxon>
        <taxon>Oculatellales</taxon>
        <taxon>Oculatellaceae</taxon>
        <taxon>Thermocoleostomius</taxon>
    </lineage>
</organism>
<gene>
    <name evidence="4" type="ORF">OXH18_15850</name>
</gene>
<dbReference type="Gene3D" id="1.10.490.20">
    <property type="entry name" value="Phycocyanins"/>
    <property type="match status" value="1"/>
</dbReference>
<protein>
    <submittedName>
        <fullName evidence="4">Phycobilisome protein</fullName>
    </submittedName>
</protein>
<keyword evidence="2" id="KW-0157">Chromophore</keyword>
<evidence type="ECO:0000256" key="1">
    <source>
        <dbReference type="ARBA" id="ARBA00008182"/>
    </source>
</evidence>
<dbReference type="InterPro" id="IPR009050">
    <property type="entry name" value="Globin-like_sf"/>
</dbReference>
<dbReference type="KEGG" id="tsin:OXH18_15850"/>
<reference evidence="4" key="1">
    <citation type="submission" date="2022-12" db="EMBL/GenBank/DDBJ databases">
        <title>Polyphasic identification of a Novel Hot-Spring Cyanobacterium Ocullathermofonsia sinensis gen nov. sp. nov. and Genomic Insights on its Adaptations to the Thermal Habitat.</title>
        <authorList>
            <person name="Daroch M."/>
            <person name="Tang J."/>
            <person name="Jiang Y."/>
        </authorList>
    </citation>
    <scope>NUCLEOTIDE SEQUENCE</scope>
    <source>
        <strain evidence="4">PKUAC-SCTA174</strain>
    </source>
</reference>
<comment type="similarity">
    <text evidence="1">Belongs to the phycobiliprotein family.</text>
</comment>
<dbReference type="SUPFAM" id="SSF46458">
    <property type="entry name" value="Globin-like"/>
    <property type="match status" value="1"/>
</dbReference>
<dbReference type="GO" id="GO:0015979">
    <property type="term" value="P:photosynthesis"/>
    <property type="evidence" value="ECO:0007669"/>
    <property type="project" value="InterPro"/>
</dbReference>
<evidence type="ECO:0000313" key="4">
    <source>
        <dbReference type="EMBL" id="WAL58647.1"/>
    </source>
</evidence>
<dbReference type="Proteomes" id="UP001163152">
    <property type="component" value="Chromosome"/>
</dbReference>
<accession>A0A9E8ZB68</accession>
<sequence>MLSQLDRLKFEVDGRYATDAELQFLVDYVQSFHLRSQTYIKLQELEAILVQQAYEKIRSDNPALFNYKNADIGAKWKQDTLRVLRYTAVAVLMNDPDTFKERFLLWFQTIMKAFGAQQTCDVTYQVLQTLVKQHFSLPQSQLICPILELTRQTLGAKS</sequence>
<dbReference type="EMBL" id="CP113797">
    <property type="protein sequence ID" value="WAL58647.1"/>
    <property type="molecule type" value="Genomic_DNA"/>
</dbReference>
<keyword evidence="5" id="KW-1185">Reference proteome</keyword>
<dbReference type="InterPro" id="IPR012128">
    <property type="entry name" value="Phycobilisome_asu/bsu"/>
</dbReference>
<evidence type="ECO:0000313" key="5">
    <source>
        <dbReference type="Proteomes" id="UP001163152"/>
    </source>
</evidence>
<proteinExistence type="inferred from homology"/>
<dbReference type="CDD" id="cd08919">
    <property type="entry name" value="PBP-like"/>
    <property type="match status" value="1"/>
</dbReference>
<keyword evidence="3" id="KW-0089">Bile pigment</keyword>
<dbReference type="RefSeq" id="WP_268608072.1">
    <property type="nucleotide sequence ID" value="NZ_CP113797.1"/>
</dbReference>
<evidence type="ECO:0000256" key="2">
    <source>
        <dbReference type="ARBA" id="ARBA00022991"/>
    </source>
</evidence>
<dbReference type="GO" id="GO:0030089">
    <property type="term" value="C:phycobilisome"/>
    <property type="evidence" value="ECO:0007669"/>
    <property type="project" value="InterPro"/>
</dbReference>
<dbReference type="Pfam" id="PF00502">
    <property type="entry name" value="Phycobilisome"/>
    <property type="match status" value="1"/>
</dbReference>
<name>A0A9E8ZB68_9CYAN</name>
<dbReference type="InterPro" id="IPR038719">
    <property type="entry name" value="Phycobilisome_asu/bsu_sf"/>
</dbReference>
<dbReference type="AlphaFoldDB" id="A0A9E8ZB68"/>
<evidence type="ECO:0000256" key="3">
    <source>
        <dbReference type="ARBA" id="ARBA00023307"/>
    </source>
</evidence>